<keyword evidence="3" id="KW-1185">Reference proteome</keyword>
<dbReference type="RefSeq" id="WP_048672083.1">
    <property type="nucleotide sequence ID" value="NZ_CBTJ020000032.1"/>
</dbReference>
<comment type="caution">
    <text evidence="2">The sequence shown here is derived from an EMBL/GenBank/DDBJ whole genome shotgun (WGS) entry which is preliminary data.</text>
</comment>
<protein>
    <submittedName>
        <fullName evidence="2">Uncharacterized protein</fullName>
    </submittedName>
</protein>
<reference evidence="2" key="2">
    <citation type="submission" date="2014-03" db="EMBL/GenBank/DDBJ databases">
        <title>Candidatus Competibacter-lineage genomes retrieved from metagenomes reveal functional metabolic diversity.</title>
        <authorList>
            <person name="McIlroy S.J."/>
            <person name="Albertsen M."/>
            <person name="Andresen E.K."/>
            <person name="Saunders A.M."/>
            <person name="Kristiansen R."/>
            <person name="Stokholm-Bjerregaard M."/>
            <person name="Nielsen K.L."/>
            <person name="Nielsen P.H."/>
        </authorList>
    </citation>
    <scope>NUCLEOTIDE SEQUENCE</scope>
    <source>
        <strain evidence="2">Run_A_D11</strain>
    </source>
</reference>
<evidence type="ECO:0000256" key="1">
    <source>
        <dbReference type="SAM" id="SignalP"/>
    </source>
</evidence>
<reference evidence="2" key="1">
    <citation type="submission" date="2013-07" db="EMBL/GenBank/DDBJ databases">
        <authorList>
            <person name="McIlroy S."/>
        </authorList>
    </citation>
    <scope>NUCLEOTIDE SEQUENCE [LARGE SCALE GENOMIC DNA]</scope>
    <source>
        <strain evidence="2">Run_A_D11</strain>
    </source>
</reference>
<evidence type="ECO:0000313" key="2">
    <source>
        <dbReference type="EMBL" id="CDI02189.1"/>
    </source>
</evidence>
<dbReference type="EMBL" id="CBTJ020000032">
    <property type="protein sequence ID" value="CDI02189.1"/>
    <property type="molecule type" value="Genomic_DNA"/>
</dbReference>
<dbReference type="OrthoDB" id="5763254at2"/>
<organism evidence="2 3">
    <name type="scientific">Candidatus Competibacter denitrificans Run_A_D11</name>
    <dbReference type="NCBI Taxonomy" id="1400863"/>
    <lineage>
        <taxon>Bacteria</taxon>
        <taxon>Pseudomonadati</taxon>
        <taxon>Pseudomonadota</taxon>
        <taxon>Gammaproteobacteria</taxon>
        <taxon>Candidatus Competibacteraceae</taxon>
        <taxon>Candidatus Competibacter</taxon>
    </lineage>
</organism>
<proteinExistence type="predicted"/>
<evidence type="ECO:0000313" key="3">
    <source>
        <dbReference type="Proteomes" id="UP000035760"/>
    </source>
</evidence>
<dbReference type="STRING" id="1400863.BN873_260045"/>
<feature type="chain" id="PRO_5004878190" evidence="1">
    <location>
        <begin position="30"/>
        <end position="529"/>
    </location>
</feature>
<gene>
    <name evidence="2" type="ORF">BN873_260045</name>
</gene>
<accession>W6M6E6</accession>
<dbReference type="AlphaFoldDB" id="W6M6E6"/>
<feature type="signal peptide" evidence="1">
    <location>
        <begin position="1"/>
        <end position="29"/>
    </location>
</feature>
<sequence>MKKFGKMKSLALAVGIALGGLGVLPSAQAVHVSADNLGQALIFPYYTVRGGWMTLFGVTNTSDLTVAVKVRFREAYNSRDVFDFNIILSPHDVWTGWVADAGDRPALFSEDKSCTVGAMSPSGIPFTDGLNTYTGSAADGGPTTPDRMKEGYVEMIMMGAADVVVPKPADDLTPLARGAIHVNGVPTNCQALIDAFTTYSQLGAVGVAPTAGLLRGEFQSYATDPRNNNLPLNPLKGTFALVNGVKGFNAVGLPVHLANFAVPAGAGALMTAQLPQADAGNQFNDSYNEPSLYSATTAAEYLAGGGGAVAALNPGVAAPGAGPTFVTGALEAASVLNEWSRRTNAAAGWVTATDWVITFPTKNFYVDNDAGNEFAGRNTGRTNNIAAPGLTAATLAPFSQSFVDTAAATPVRRGQSCDSVSYQLYNREEQRSSALGFSPGGTAQLCYEANVLTFNQGAILNSPIAKSINYPENFTFGWLNVRFIGTNAANRGLPAVGFGITSRDDAGSALLSEAGLYDHSIIRPVAPAP</sequence>
<keyword evidence="1" id="KW-0732">Signal</keyword>
<name>W6M6E6_9GAMM</name>
<dbReference type="Proteomes" id="UP000035760">
    <property type="component" value="Unassembled WGS sequence"/>
</dbReference>